<dbReference type="EMBL" id="JAVXUP010000510">
    <property type="protein sequence ID" value="KAK3026219.1"/>
    <property type="molecule type" value="Genomic_DNA"/>
</dbReference>
<feature type="compositionally biased region" description="Basic residues" evidence="1">
    <location>
        <begin position="909"/>
        <end position="921"/>
    </location>
</feature>
<evidence type="ECO:0000256" key="1">
    <source>
        <dbReference type="SAM" id="MobiDB-lite"/>
    </source>
</evidence>
<comment type="caution">
    <text evidence="2">The sequence shown here is derived from an EMBL/GenBank/DDBJ whole genome shotgun (WGS) entry which is preliminary data.</text>
</comment>
<name>A0AA89B1Y5_9ASTE</name>
<dbReference type="Pfam" id="PF05904">
    <property type="entry name" value="DUF863"/>
    <property type="match status" value="1"/>
</dbReference>
<feature type="region of interest" description="Disordered" evidence="1">
    <location>
        <begin position="960"/>
        <end position="980"/>
    </location>
</feature>
<dbReference type="PANTHER" id="PTHR33167">
    <property type="entry name" value="TRANSCRIPTION FACTOR, PUTATIVE (DUF863)-RELATED"/>
    <property type="match status" value="1"/>
</dbReference>
<dbReference type="AlphaFoldDB" id="A0AA89B1Y5"/>
<evidence type="ECO:0000313" key="2">
    <source>
        <dbReference type="EMBL" id="KAK3026219.1"/>
    </source>
</evidence>
<feature type="compositionally biased region" description="Basic residues" evidence="1">
    <location>
        <begin position="964"/>
        <end position="975"/>
    </location>
</feature>
<accession>A0AA89B1Y5</accession>
<feature type="region of interest" description="Disordered" evidence="1">
    <location>
        <begin position="898"/>
        <end position="921"/>
    </location>
</feature>
<evidence type="ECO:0000313" key="3">
    <source>
        <dbReference type="Proteomes" id="UP001188597"/>
    </source>
</evidence>
<gene>
    <name evidence="2" type="ORF">RJ639_040504</name>
</gene>
<feature type="region of interest" description="Disordered" evidence="1">
    <location>
        <begin position="1007"/>
        <end position="1033"/>
    </location>
</feature>
<organism evidence="2 3">
    <name type="scientific">Escallonia herrerae</name>
    <dbReference type="NCBI Taxonomy" id="1293975"/>
    <lineage>
        <taxon>Eukaryota</taxon>
        <taxon>Viridiplantae</taxon>
        <taxon>Streptophyta</taxon>
        <taxon>Embryophyta</taxon>
        <taxon>Tracheophyta</taxon>
        <taxon>Spermatophyta</taxon>
        <taxon>Magnoliopsida</taxon>
        <taxon>eudicotyledons</taxon>
        <taxon>Gunneridae</taxon>
        <taxon>Pentapetalae</taxon>
        <taxon>asterids</taxon>
        <taxon>campanulids</taxon>
        <taxon>Escalloniales</taxon>
        <taxon>Escalloniaceae</taxon>
        <taxon>Escallonia</taxon>
    </lineage>
</organism>
<feature type="compositionally biased region" description="Basic and acidic residues" evidence="1">
    <location>
        <begin position="767"/>
        <end position="777"/>
    </location>
</feature>
<protein>
    <submittedName>
        <fullName evidence="2">Uncharacterized protein</fullName>
    </submittedName>
</protein>
<feature type="region of interest" description="Disordered" evidence="1">
    <location>
        <begin position="669"/>
        <end position="688"/>
    </location>
</feature>
<dbReference type="PANTHER" id="PTHR33167:SF63">
    <property type="entry name" value="MYB-CC TYPE TRANSCRIPTION FACTOR LHEQLE-CONTAINING DOMAIN-CONTAINING PROTEIN"/>
    <property type="match status" value="1"/>
</dbReference>
<keyword evidence="3" id="KW-1185">Reference proteome</keyword>
<dbReference type="InterPro" id="IPR008581">
    <property type="entry name" value="DUF863_pln"/>
</dbReference>
<feature type="region of interest" description="Disordered" evidence="1">
    <location>
        <begin position="757"/>
        <end position="777"/>
    </location>
</feature>
<sequence length="1033" mass="114418">MGTEIQSKAYLPGYYSTRDLHNSADNGMWALYHEDKTLRNGQHHASFLSRAAIYSYSGNAKEQVRETILRHESIFRHQLQELHRLYRRQMHLMNELRSSGLGKHPVPAETSKASIFLSQNPFEDSKKTWHISNSPLVDSTFGRPSVSGTDSIQSPHNFIEGKNPCSPFISIDRVCLKDEKSLKSQRSIFDLELPADGYTNNEGKQREKGGASWVQSYSSTNHKVQCAIDANQGCGFKVDADGDAMSPNLCPRRIHGLADLNEPILTEETSLLASFTCIEEDIRMRDVFSNPKSSFQLLSKEVCQSSPVGKDGRTCITDTYSWSERNGKEHLTCSFNLGQNKCNDHVSTGAKYPDHSPAVLKLLQDEPGKEHEPLTFSLSAQSKTDPGRKRIIFGVDISGENHNLSVDASLMPSLNPLKPQHGAINSETYSASPLRKASRTLVQNVVTVQKNHCPGTVDPFPENPNKLMQFSEFNGDSRLLPTSRAGVAYQNSVCLGSQLDGKQLQDCCSSIGFEIAGGINARNSATKQFMQLGPIENLKGSDCGYVAKDEAVIRQNDLSAETEKEHEISGRGLPWVIAKRHCNGEEIQGKENIYQMNMDTLQNHSQHFFSKAEVTRHPSPTLIQDLTSPTCGRESEYTKVEIRDCGSSREMLGVPIVGVHHISKVLVSPSSTSKSGVHGSNADDDDNTQKDLTCDANYGNLLQAKDLVVGNGLNNSFSGIRPQIDLNLSLNEEENPSASSLPREILKIATKEIDLEAPALPDSQTDLSHEADSQTDKTLRPSKLLLDDLREPNEELVRVAGEAIISISSSGLCTLDASCQSLEPSASDSLLWFAEVISSHSGCDLESKVSKVLINLDNDYDEESIPEGMDYFEFMTLKLKDTKEEDYCCKQMTFENQEDEGTRATSLPKRPRKGQARRRKDFQRDILPGLVSLSRQEVTKDLQTIEELFQASGCTWQSSLSQRKGAKNGRGRRRSAVQTPSLTATAVCPPPIQQPLCREQGLQETSLTGWGKRTRRLPRQRCPTGNHALSLKC</sequence>
<dbReference type="Proteomes" id="UP001188597">
    <property type="component" value="Unassembled WGS sequence"/>
</dbReference>
<reference evidence="2" key="1">
    <citation type="submission" date="2022-12" db="EMBL/GenBank/DDBJ databases">
        <title>Draft genome assemblies for two species of Escallonia (Escalloniales).</title>
        <authorList>
            <person name="Chanderbali A."/>
            <person name="Dervinis C."/>
            <person name="Anghel I."/>
            <person name="Soltis D."/>
            <person name="Soltis P."/>
            <person name="Zapata F."/>
        </authorList>
    </citation>
    <scope>NUCLEOTIDE SEQUENCE</scope>
    <source>
        <strain evidence="2">UCBG64.0493</strain>
        <tissue evidence="2">Leaf</tissue>
    </source>
</reference>
<proteinExistence type="predicted"/>